<organism evidence="1 4">
    <name type="scientific">Ruthenibacterium lactatiformans</name>
    <dbReference type="NCBI Taxonomy" id="1550024"/>
    <lineage>
        <taxon>Bacteria</taxon>
        <taxon>Bacillati</taxon>
        <taxon>Bacillota</taxon>
        <taxon>Clostridia</taxon>
        <taxon>Eubacteriales</taxon>
        <taxon>Oscillospiraceae</taxon>
        <taxon>Ruthenibacterium</taxon>
    </lineage>
</organism>
<accession>A0A6I2U4H7</accession>
<sequence>MSMSALSDELAQVRTKKKEFLAQIERIVPWKEWLVLIQ</sequence>
<reference evidence="1 4" key="1">
    <citation type="submission" date="2019-08" db="EMBL/GenBank/DDBJ databases">
        <title>In-depth cultivation of the pig gut microbiome towards novel bacterial diversity and tailored functional studies.</title>
        <authorList>
            <person name="Wylensek D."/>
            <person name="Hitch T.C.A."/>
            <person name="Clavel T."/>
        </authorList>
    </citation>
    <scope>NUCLEOTIDE SEQUENCE [LARGE SCALE GENOMIC DNA]</scope>
    <source>
        <strain evidence="1 4">WCA3-601-WT-6J</strain>
    </source>
</reference>
<evidence type="ECO:0000313" key="4">
    <source>
        <dbReference type="Proteomes" id="UP000431913"/>
    </source>
</evidence>
<evidence type="ECO:0000313" key="2">
    <source>
        <dbReference type="EMBL" id="MST93560.1"/>
    </source>
</evidence>
<name>A0A6I2U4H7_9FIRM</name>
<dbReference type="AlphaFoldDB" id="A0A6I2U4H7"/>
<evidence type="ECO:0000313" key="3">
    <source>
        <dbReference type="EMBL" id="MST93628.1"/>
    </source>
</evidence>
<dbReference type="EMBL" id="VUNJ01000003">
    <property type="protein sequence ID" value="MST90978.1"/>
    <property type="molecule type" value="Genomic_DNA"/>
</dbReference>
<evidence type="ECO:0000313" key="1">
    <source>
        <dbReference type="EMBL" id="MST90978.1"/>
    </source>
</evidence>
<protein>
    <submittedName>
        <fullName evidence="1">IS5/IS1182 family transposase</fullName>
    </submittedName>
</protein>
<dbReference type="EMBL" id="VUNJ01000035">
    <property type="protein sequence ID" value="MST93560.1"/>
    <property type="molecule type" value="Genomic_DNA"/>
</dbReference>
<feature type="non-terminal residue" evidence="1">
    <location>
        <position position="38"/>
    </location>
</feature>
<proteinExistence type="predicted"/>
<dbReference type="EMBL" id="VUNJ01000048">
    <property type="protein sequence ID" value="MST93628.1"/>
    <property type="molecule type" value="Genomic_DNA"/>
</dbReference>
<comment type="caution">
    <text evidence="1">The sequence shown here is derived from an EMBL/GenBank/DDBJ whole genome shotgun (WGS) entry which is preliminary data.</text>
</comment>
<dbReference type="Proteomes" id="UP000431913">
    <property type="component" value="Unassembled WGS sequence"/>
</dbReference>
<gene>
    <name evidence="1" type="ORF">FYJ76_03345</name>
    <name evidence="2" type="ORF">FYJ76_16745</name>
    <name evidence="3" type="ORF">FYJ76_17120</name>
</gene>